<name>A0A1X7ADG4_9RHOB</name>
<proteinExistence type="predicted"/>
<evidence type="ECO:0000313" key="1">
    <source>
        <dbReference type="EMBL" id="SLN74842.1"/>
    </source>
</evidence>
<organism evidence="1 2">
    <name type="scientific">Roseivivax jejudonensis</name>
    <dbReference type="NCBI Taxonomy" id="1529041"/>
    <lineage>
        <taxon>Bacteria</taxon>
        <taxon>Pseudomonadati</taxon>
        <taxon>Pseudomonadota</taxon>
        <taxon>Alphaproteobacteria</taxon>
        <taxon>Rhodobacterales</taxon>
        <taxon>Roseobacteraceae</taxon>
        <taxon>Roseivivax</taxon>
    </lineage>
</organism>
<reference evidence="1 2" key="1">
    <citation type="submission" date="2017-03" db="EMBL/GenBank/DDBJ databases">
        <authorList>
            <person name="Afonso C.L."/>
            <person name="Miller P.J."/>
            <person name="Scott M.A."/>
            <person name="Spackman E."/>
            <person name="Goraichik I."/>
            <person name="Dimitrov K.M."/>
            <person name="Suarez D.L."/>
            <person name="Swayne D.E."/>
        </authorList>
    </citation>
    <scope>NUCLEOTIDE SEQUENCE [LARGE SCALE GENOMIC DNA]</scope>
    <source>
        <strain evidence="1 2">CECT 8625</strain>
    </source>
</reference>
<evidence type="ECO:0000313" key="2">
    <source>
        <dbReference type="Proteomes" id="UP000193570"/>
    </source>
</evidence>
<dbReference type="AlphaFoldDB" id="A0A1X7ADG4"/>
<keyword evidence="2" id="KW-1185">Reference proteome</keyword>
<gene>
    <name evidence="1" type="ORF">ROJ8625_04111</name>
</gene>
<protein>
    <submittedName>
        <fullName evidence="1">Uncharacterized protein</fullName>
    </submittedName>
</protein>
<dbReference type="EMBL" id="FWFK01000011">
    <property type="protein sequence ID" value="SLN74842.1"/>
    <property type="molecule type" value="Genomic_DNA"/>
</dbReference>
<dbReference type="Proteomes" id="UP000193570">
    <property type="component" value="Unassembled WGS sequence"/>
</dbReference>
<sequence length="130" mass="14764">MTEQSPIYPTAAERRSWALRMLLDAISNPTPENLAEASRVALTRLTDEERYTALGVILRTFPADIAEGRVQAVFKAYGWPDPLPQEDLLPQAREWAFWANKHEIGAMLRACCESLEGERLARFKQYVGEL</sequence>
<accession>A0A1X7ADG4</accession>